<evidence type="ECO:0000256" key="1">
    <source>
        <dbReference type="ARBA" id="ARBA00004828"/>
    </source>
</evidence>
<keyword evidence="7 11" id="KW-0418">Kinase</keyword>
<keyword evidence="4" id="KW-0028">Amino-acid biosynthesis</keyword>
<evidence type="ECO:0000256" key="2">
    <source>
        <dbReference type="ARBA" id="ARBA00013065"/>
    </source>
</evidence>
<dbReference type="InterPro" id="IPR004662">
    <property type="entry name" value="AcgluKinase_fam"/>
</dbReference>
<dbReference type="Proteomes" id="UP001232973">
    <property type="component" value="Unassembled WGS sequence"/>
</dbReference>
<keyword evidence="5 11" id="KW-0808">Transferase</keyword>
<keyword evidence="6" id="KW-0547">Nucleotide-binding</keyword>
<dbReference type="PIRSF" id="PIRSF000728">
    <property type="entry name" value="NAGK"/>
    <property type="match status" value="1"/>
</dbReference>
<dbReference type="EC" id="2.7.2.8" evidence="2"/>
<evidence type="ECO:0000256" key="8">
    <source>
        <dbReference type="ARBA" id="ARBA00022840"/>
    </source>
</evidence>
<dbReference type="Pfam" id="PF00696">
    <property type="entry name" value="AA_kinase"/>
    <property type="match status" value="1"/>
</dbReference>
<sequence>MTDCVVLKMGGSLEGAGLYALAGGIARCLWEGRRVVVVHGGGPRITRALKEAGIELPFVNGERITTEAGMAVVERVLAREVNGELVQALCGQEIPAVGLSGADGVIGAAPLPGRGRTARVGLVSTKAIERALAAGMVPVIAPIGRDEAGLTYNINADLAAGAVAGALGASRVVFLTDVPGIYEDWEARVLLKEASASTLEQLLADNRFHQGMIPKVTAVLSALKAGVSTAYVVNGADAAALAWALQPGTADGETDTHEAGNGSVRDFGTRIRQLEAG</sequence>
<dbReference type="InterPro" id="IPR036393">
    <property type="entry name" value="AceGlu_kinase-like_sf"/>
</dbReference>
<evidence type="ECO:0000256" key="3">
    <source>
        <dbReference type="ARBA" id="ARBA00022571"/>
    </source>
</evidence>
<dbReference type="PANTHER" id="PTHR23342:SF0">
    <property type="entry name" value="N-ACETYLGLUTAMATE SYNTHASE, MITOCHONDRIAL"/>
    <property type="match status" value="1"/>
</dbReference>
<feature type="domain" description="Aspartate/glutamate/uridylate kinase" evidence="10">
    <location>
        <begin position="4"/>
        <end position="234"/>
    </location>
</feature>
<evidence type="ECO:0000313" key="11">
    <source>
        <dbReference type="EMBL" id="MDQ0189559.1"/>
    </source>
</evidence>
<comment type="catalytic activity">
    <reaction evidence="9">
        <text>N-acetyl-L-glutamate + ATP = N-acetyl-L-glutamyl 5-phosphate + ADP</text>
        <dbReference type="Rhea" id="RHEA:14629"/>
        <dbReference type="ChEBI" id="CHEBI:30616"/>
        <dbReference type="ChEBI" id="CHEBI:44337"/>
        <dbReference type="ChEBI" id="CHEBI:57936"/>
        <dbReference type="ChEBI" id="CHEBI:456216"/>
        <dbReference type="EC" id="2.7.2.8"/>
    </reaction>
</comment>
<accession>A0ABT9XHP8</accession>
<dbReference type="CDD" id="cd04238">
    <property type="entry name" value="AAK_NAGK-like"/>
    <property type="match status" value="1"/>
</dbReference>
<keyword evidence="3" id="KW-0055">Arginine biosynthesis</keyword>
<dbReference type="InterPro" id="IPR001057">
    <property type="entry name" value="Glu/AcGlu_kinase"/>
</dbReference>
<organism evidence="11 12">
    <name type="scientific">Alicyclobacillus cycloheptanicus</name>
    <dbReference type="NCBI Taxonomy" id="1457"/>
    <lineage>
        <taxon>Bacteria</taxon>
        <taxon>Bacillati</taxon>
        <taxon>Bacillota</taxon>
        <taxon>Bacilli</taxon>
        <taxon>Bacillales</taxon>
        <taxon>Alicyclobacillaceae</taxon>
        <taxon>Alicyclobacillus</taxon>
    </lineage>
</organism>
<reference evidence="11 12" key="1">
    <citation type="submission" date="2023-07" db="EMBL/GenBank/DDBJ databases">
        <title>Genomic Encyclopedia of Type Strains, Phase IV (KMG-IV): sequencing the most valuable type-strain genomes for metagenomic binning, comparative biology and taxonomic classification.</title>
        <authorList>
            <person name="Goeker M."/>
        </authorList>
    </citation>
    <scope>NUCLEOTIDE SEQUENCE [LARGE SCALE GENOMIC DNA]</scope>
    <source>
        <strain evidence="11 12">DSM 4006</strain>
    </source>
</reference>
<protein>
    <recommendedName>
        <fullName evidence="2">acetylglutamate kinase</fullName>
        <ecNumber evidence="2">2.7.2.8</ecNumber>
    </recommendedName>
</protein>
<evidence type="ECO:0000256" key="6">
    <source>
        <dbReference type="ARBA" id="ARBA00022741"/>
    </source>
</evidence>
<gene>
    <name evidence="11" type="ORF">J2S03_001391</name>
</gene>
<dbReference type="NCBIfam" id="TIGR00761">
    <property type="entry name" value="argB"/>
    <property type="match status" value="1"/>
</dbReference>
<evidence type="ECO:0000256" key="5">
    <source>
        <dbReference type="ARBA" id="ARBA00022679"/>
    </source>
</evidence>
<dbReference type="SUPFAM" id="SSF53633">
    <property type="entry name" value="Carbamate kinase-like"/>
    <property type="match status" value="1"/>
</dbReference>
<keyword evidence="8" id="KW-0067">ATP-binding</keyword>
<evidence type="ECO:0000256" key="4">
    <source>
        <dbReference type="ARBA" id="ARBA00022605"/>
    </source>
</evidence>
<comment type="pathway">
    <text evidence="1">Amino-acid biosynthesis; L-arginine biosynthesis; N(2)-acetyl-L-ornithine from L-glutamate: step 2/4.</text>
</comment>
<evidence type="ECO:0000259" key="10">
    <source>
        <dbReference type="Pfam" id="PF00696"/>
    </source>
</evidence>
<evidence type="ECO:0000256" key="7">
    <source>
        <dbReference type="ARBA" id="ARBA00022777"/>
    </source>
</evidence>
<keyword evidence="12" id="KW-1185">Reference proteome</keyword>
<dbReference type="Gene3D" id="3.40.1160.10">
    <property type="entry name" value="Acetylglutamate kinase-like"/>
    <property type="match status" value="1"/>
</dbReference>
<dbReference type="EMBL" id="JAUSTP010000008">
    <property type="protein sequence ID" value="MDQ0189559.1"/>
    <property type="molecule type" value="Genomic_DNA"/>
</dbReference>
<name>A0ABT9XHP8_9BACL</name>
<evidence type="ECO:0000256" key="9">
    <source>
        <dbReference type="ARBA" id="ARBA00048141"/>
    </source>
</evidence>
<proteinExistence type="predicted"/>
<dbReference type="RefSeq" id="WP_274456360.1">
    <property type="nucleotide sequence ID" value="NZ_CP067097.1"/>
</dbReference>
<comment type="caution">
    <text evidence="11">The sequence shown here is derived from an EMBL/GenBank/DDBJ whole genome shotgun (WGS) entry which is preliminary data.</text>
</comment>
<dbReference type="InterPro" id="IPR001048">
    <property type="entry name" value="Asp/Glu/Uridylate_kinase"/>
</dbReference>
<dbReference type="PANTHER" id="PTHR23342">
    <property type="entry name" value="N-ACETYLGLUTAMATE SYNTHASE"/>
    <property type="match status" value="1"/>
</dbReference>
<evidence type="ECO:0000313" key="12">
    <source>
        <dbReference type="Proteomes" id="UP001232973"/>
    </source>
</evidence>
<dbReference type="GO" id="GO:0003991">
    <property type="term" value="F:acetylglutamate kinase activity"/>
    <property type="evidence" value="ECO:0007669"/>
    <property type="project" value="UniProtKB-EC"/>
</dbReference>
<dbReference type="PRINTS" id="PR00474">
    <property type="entry name" value="GLU5KINASE"/>
</dbReference>